<evidence type="ECO:0000313" key="1">
    <source>
        <dbReference type="EMBL" id="APW60462.1"/>
    </source>
</evidence>
<evidence type="ECO:0008006" key="3">
    <source>
        <dbReference type="Google" id="ProtNLM"/>
    </source>
</evidence>
<dbReference type="OrthoDB" id="298416at2"/>
<accession>A0A1U7CNE9</accession>
<evidence type="ECO:0000313" key="2">
    <source>
        <dbReference type="Proteomes" id="UP000186309"/>
    </source>
</evidence>
<organism evidence="1 2">
    <name type="scientific">Paludisphaera borealis</name>
    <dbReference type="NCBI Taxonomy" id="1387353"/>
    <lineage>
        <taxon>Bacteria</taxon>
        <taxon>Pseudomonadati</taxon>
        <taxon>Planctomycetota</taxon>
        <taxon>Planctomycetia</taxon>
        <taxon>Isosphaerales</taxon>
        <taxon>Isosphaeraceae</taxon>
        <taxon>Paludisphaera</taxon>
    </lineage>
</organism>
<reference evidence="2" key="1">
    <citation type="submission" date="2016-12" db="EMBL/GenBank/DDBJ databases">
        <title>Comparative genomics of four Isosphaeraceae planctomycetes: a common pool of plasmids and glycoside hydrolase genes.</title>
        <authorList>
            <person name="Ivanova A."/>
        </authorList>
    </citation>
    <scope>NUCLEOTIDE SEQUENCE [LARGE SCALE GENOMIC DNA]</scope>
    <source>
        <strain evidence="2">PX4</strain>
    </source>
</reference>
<proteinExistence type="predicted"/>
<dbReference type="KEGG" id="pbor:BSF38_01932"/>
<gene>
    <name evidence="1" type="ORF">BSF38_01932</name>
</gene>
<dbReference type="EMBL" id="CP019082">
    <property type="protein sequence ID" value="APW60462.1"/>
    <property type="molecule type" value="Genomic_DNA"/>
</dbReference>
<protein>
    <recommendedName>
        <fullName evidence="3">SprT-like domain-containing protein</fullName>
    </recommendedName>
</protein>
<dbReference type="AlphaFoldDB" id="A0A1U7CNE9"/>
<name>A0A1U7CNE9_9BACT</name>
<keyword evidence="2" id="KW-1185">Reference proteome</keyword>
<dbReference type="RefSeq" id="WP_145952046.1">
    <property type="nucleotide sequence ID" value="NZ_CP019082.1"/>
</dbReference>
<dbReference type="Proteomes" id="UP000186309">
    <property type="component" value="Chromosome"/>
</dbReference>
<sequence length="209" mass="24095">MLAEQRNEMIANCFRPGVKNGHYYPLMPRHGAYLLDFKGKGERFARLFRETWTRIPLYARRCILKHWKSDDVHRFAVYYSPSIELSDTWDGKKPGDAGYAHRGGHSLRFARRRIEKMPDAVVCDLIAHELAHVCQWAIGEDMTSSDAFDIETIADEIMESWGFDAESIDRWAVEAGVTKFVDVDKLTESQKKRLRARAKRAGRGIGLYL</sequence>